<keyword evidence="3" id="KW-1185">Reference proteome</keyword>
<dbReference type="Pfam" id="PF00756">
    <property type="entry name" value="Esterase"/>
    <property type="match status" value="1"/>
</dbReference>
<dbReference type="PANTHER" id="PTHR48098">
    <property type="entry name" value="ENTEROCHELIN ESTERASE-RELATED"/>
    <property type="match status" value="1"/>
</dbReference>
<dbReference type="AlphaFoldDB" id="A0A7K3WL81"/>
<feature type="transmembrane region" description="Helical" evidence="1">
    <location>
        <begin position="20"/>
        <end position="40"/>
    </location>
</feature>
<evidence type="ECO:0000313" key="2">
    <source>
        <dbReference type="EMBL" id="NEN22288.1"/>
    </source>
</evidence>
<organism evidence="2 3">
    <name type="scientific">Cryomorpha ignava</name>
    <dbReference type="NCBI Taxonomy" id="101383"/>
    <lineage>
        <taxon>Bacteria</taxon>
        <taxon>Pseudomonadati</taxon>
        <taxon>Bacteroidota</taxon>
        <taxon>Flavobacteriia</taxon>
        <taxon>Flavobacteriales</taxon>
        <taxon>Cryomorphaceae</taxon>
        <taxon>Cryomorpha</taxon>
    </lineage>
</organism>
<dbReference type="PANTHER" id="PTHR48098:SF3">
    <property type="entry name" value="IRON(III) ENTEROBACTIN ESTERASE"/>
    <property type="match status" value="1"/>
</dbReference>
<dbReference type="InterPro" id="IPR050583">
    <property type="entry name" value="Mycobacterial_A85_antigen"/>
</dbReference>
<dbReference type="Proteomes" id="UP000486602">
    <property type="component" value="Unassembled WGS sequence"/>
</dbReference>
<keyword evidence="1" id="KW-1133">Transmembrane helix</keyword>
<dbReference type="InterPro" id="IPR000801">
    <property type="entry name" value="Esterase-like"/>
</dbReference>
<accession>A0A7K3WL81</accession>
<protein>
    <submittedName>
        <fullName evidence="2">Esterase family protein</fullName>
    </submittedName>
</protein>
<sequence length="234" mass="27302">MKEDYKRWYSPTLGKEMEMFVYGHFGTPVVVFPTTMGRFFEPRDFKLIDSAAHAINNGKAKVFCVDSIDKHSWYNKSVHPAIRVKNHILYDKFIEEEVVDALRHDYGIQKVALAGASFGAYHAANFAFKHPEKVSHLFCMSGSYDIRTFLNGYYDSNVYFNNPVDYLPGSENPELRNMKIILGYGEWDICKDATLQLSAILNQKGIDHWLDERKWAKHDWPLWRMMFPHYLSTL</sequence>
<gene>
    <name evidence="2" type="ORF">G3O08_02060</name>
</gene>
<dbReference type="InterPro" id="IPR029058">
    <property type="entry name" value="AB_hydrolase_fold"/>
</dbReference>
<dbReference type="EMBL" id="JAAGVY010000002">
    <property type="protein sequence ID" value="NEN22288.1"/>
    <property type="molecule type" value="Genomic_DNA"/>
</dbReference>
<keyword evidence="1" id="KW-0812">Transmembrane</keyword>
<evidence type="ECO:0000256" key="1">
    <source>
        <dbReference type="SAM" id="Phobius"/>
    </source>
</evidence>
<name>A0A7K3WL81_9FLAO</name>
<reference evidence="2 3" key="1">
    <citation type="submission" date="2020-02" db="EMBL/GenBank/DDBJ databases">
        <title>Out from the shadows clarifying the taxonomy of the family Cryomorphaceae and related taxa by utilizing the GTDB taxonomic framework.</title>
        <authorList>
            <person name="Bowman J.P."/>
        </authorList>
    </citation>
    <scope>NUCLEOTIDE SEQUENCE [LARGE SCALE GENOMIC DNA]</scope>
    <source>
        <strain evidence="2 3">QSSC 1-22</strain>
    </source>
</reference>
<dbReference type="Gene3D" id="3.40.50.1820">
    <property type="entry name" value="alpha/beta hydrolase"/>
    <property type="match status" value="1"/>
</dbReference>
<evidence type="ECO:0000313" key="3">
    <source>
        <dbReference type="Proteomes" id="UP000486602"/>
    </source>
</evidence>
<dbReference type="SUPFAM" id="SSF53474">
    <property type="entry name" value="alpha/beta-Hydrolases"/>
    <property type="match status" value="1"/>
</dbReference>
<proteinExistence type="predicted"/>
<comment type="caution">
    <text evidence="2">The sequence shown here is derived from an EMBL/GenBank/DDBJ whole genome shotgun (WGS) entry which is preliminary data.</text>
</comment>
<keyword evidence="1" id="KW-0472">Membrane</keyword>